<dbReference type="Pfam" id="PF04345">
    <property type="entry name" value="Chor_lyase"/>
    <property type="match status" value="1"/>
</dbReference>
<dbReference type="GO" id="GO:0005829">
    <property type="term" value="C:cytosol"/>
    <property type="evidence" value="ECO:0007669"/>
    <property type="project" value="TreeGrafter"/>
</dbReference>
<keyword evidence="1 4" id="KW-0963">Cytoplasm</keyword>
<evidence type="ECO:0000313" key="5">
    <source>
        <dbReference type="EMBL" id="RQM36518.1"/>
    </source>
</evidence>
<reference evidence="5 6" key="1">
    <citation type="submission" date="2018-10" db="EMBL/GenBank/DDBJ databases">
        <title>Draft genome sequence for the type isolate of Erwinia psidii, agent causal of bacterial blight in guava (Psidium guajava) and wilt and die-back of Eucalyptus spp.</title>
        <authorList>
            <person name="Hermenegildo P.S."/>
            <person name="Santos S.A."/>
            <person name="Guimaraes L.M.S."/>
            <person name="Vidigal P.M.P."/>
            <person name="Pereira I.C."/>
            <person name="Badel J.L."/>
            <person name="Alfenas-Zerbini P."/>
            <person name="Ferreira M.A.S.V."/>
            <person name="Alfenas A.C."/>
        </authorList>
    </citation>
    <scope>NUCLEOTIDE SEQUENCE [LARGE SCALE GENOMIC DNA]</scope>
    <source>
        <strain evidence="5 6">IBSBF 435</strain>
    </source>
</reference>
<dbReference type="Gene3D" id="3.40.1410.10">
    <property type="entry name" value="Chorismate lyase-like"/>
    <property type="match status" value="1"/>
</dbReference>
<dbReference type="InterPro" id="IPR007440">
    <property type="entry name" value="Chorismate--pyruvate_lyase"/>
</dbReference>
<dbReference type="GO" id="GO:0006744">
    <property type="term" value="P:ubiquinone biosynthetic process"/>
    <property type="evidence" value="ECO:0007669"/>
    <property type="project" value="UniProtKB-UniRule"/>
</dbReference>
<gene>
    <name evidence="4" type="primary">ubiC</name>
    <name evidence="5" type="ORF">EB241_20110</name>
</gene>
<dbReference type="EC" id="4.1.3.40" evidence="4"/>
<comment type="subunit">
    <text evidence="4">Monomer.</text>
</comment>
<accession>A0A3N6RU59</accession>
<name>A0A3N6RU59_9GAMM</name>
<keyword evidence="6" id="KW-1185">Reference proteome</keyword>
<dbReference type="GO" id="GO:0042866">
    <property type="term" value="P:pyruvate biosynthetic process"/>
    <property type="evidence" value="ECO:0007669"/>
    <property type="project" value="UniProtKB-UniRule"/>
</dbReference>
<evidence type="ECO:0000256" key="4">
    <source>
        <dbReference type="HAMAP-Rule" id="MF_01632"/>
    </source>
</evidence>
<comment type="catalytic activity">
    <reaction evidence="4">
        <text>chorismate = 4-hydroxybenzoate + pyruvate</text>
        <dbReference type="Rhea" id="RHEA:16505"/>
        <dbReference type="ChEBI" id="CHEBI:15361"/>
        <dbReference type="ChEBI" id="CHEBI:17879"/>
        <dbReference type="ChEBI" id="CHEBI:29748"/>
        <dbReference type="EC" id="4.1.3.40"/>
    </reaction>
</comment>
<evidence type="ECO:0000256" key="3">
    <source>
        <dbReference type="ARBA" id="ARBA00023239"/>
    </source>
</evidence>
<comment type="similarity">
    <text evidence="4">Belongs to the UbiC family.</text>
</comment>
<dbReference type="InterPro" id="IPR028978">
    <property type="entry name" value="Chorismate_lyase_/UTRA_dom_sf"/>
</dbReference>
<feature type="binding site" evidence="4">
    <location>
        <position position="157"/>
    </location>
    <ligand>
        <name>substrate</name>
    </ligand>
</feature>
<comment type="pathway">
    <text evidence="4">Cofactor biosynthesis; ubiquinone biosynthesis.</text>
</comment>
<comment type="caution">
    <text evidence="5">The sequence shown here is derived from an EMBL/GenBank/DDBJ whole genome shotgun (WGS) entry which is preliminary data.</text>
</comment>
<dbReference type="HAMAP" id="MF_01632">
    <property type="entry name" value="UbiC"/>
    <property type="match status" value="1"/>
</dbReference>
<dbReference type="Proteomes" id="UP000279457">
    <property type="component" value="Unassembled WGS sequence"/>
</dbReference>
<proteinExistence type="inferred from homology"/>
<evidence type="ECO:0000256" key="2">
    <source>
        <dbReference type="ARBA" id="ARBA00022688"/>
    </source>
</evidence>
<organism evidence="5 6">
    <name type="scientific">Erwinia psidii</name>
    <dbReference type="NCBI Taxonomy" id="69224"/>
    <lineage>
        <taxon>Bacteria</taxon>
        <taxon>Pseudomonadati</taxon>
        <taxon>Pseudomonadota</taxon>
        <taxon>Gammaproteobacteria</taxon>
        <taxon>Enterobacterales</taxon>
        <taxon>Erwiniaceae</taxon>
        <taxon>Erwinia</taxon>
    </lineage>
</organism>
<dbReference type="NCBIfam" id="NF008656">
    <property type="entry name" value="PRK11655.1"/>
    <property type="match status" value="1"/>
</dbReference>
<feature type="binding site" evidence="4">
    <location>
        <position position="36"/>
    </location>
    <ligand>
        <name>substrate</name>
    </ligand>
</feature>
<protein>
    <recommendedName>
        <fullName evidence="4">Chorismate pyruvate-lyase</fullName>
        <shortName evidence="4">CL</shortName>
        <shortName evidence="4">CPL</shortName>
        <ecNumber evidence="4">4.1.3.40</ecNumber>
    </recommendedName>
</protein>
<dbReference type="GO" id="GO:0008813">
    <property type="term" value="F:chorismate lyase activity"/>
    <property type="evidence" value="ECO:0007669"/>
    <property type="project" value="UniProtKB-UniRule"/>
</dbReference>
<evidence type="ECO:0000256" key="1">
    <source>
        <dbReference type="ARBA" id="ARBA00022490"/>
    </source>
</evidence>
<keyword evidence="2 4" id="KW-0831">Ubiquinone biosynthesis</keyword>
<comment type="function">
    <text evidence="4">Removes the pyruvyl group from chorismate, with concomitant aromatization of the ring, to provide 4-hydroxybenzoate (4HB) for the ubiquinone pathway.</text>
</comment>
<evidence type="ECO:0000313" key="6">
    <source>
        <dbReference type="Proteomes" id="UP000279457"/>
    </source>
</evidence>
<dbReference type="SUPFAM" id="SSF64288">
    <property type="entry name" value="Chorismate lyase-like"/>
    <property type="match status" value="1"/>
</dbReference>
<sequence>MNDPALSTLRALEWLPISSPLLNAPLLEWLMEEDSMTRRFELHCRQVTVNVLHEGFITAGQVGAEAVLLPPASQYWLREILLCGDGVPWLAGRTVVPDSTLNGPEQMLQRLGTRPLGRYLFASSTLTRDFIEPGQVDGLWGRRSRLRLSGKPLLLTELFLPPAPLYWPVQAEGSL</sequence>
<keyword evidence="4" id="KW-0670">Pyruvate</keyword>
<comment type="subcellular location">
    <subcellularLocation>
        <location evidence="4">Cytoplasm</location>
    </subcellularLocation>
</comment>
<dbReference type="OrthoDB" id="9789493at2"/>
<feature type="binding site" evidence="4">
    <location>
        <position position="116"/>
    </location>
    <ligand>
        <name>substrate</name>
    </ligand>
</feature>
<dbReference type="EMBL" id="RHHM01000021">
    <property type="protein sequence ID" value="RQM36518.1"/>
    <property type="molecule type" value="Genomic_DNA"/>
</dbReference>
<dbReference type="PANTHER" id="PTHR38683:SF1">
    <property type="entry name" value="CHORISMATE PYRUVATE-LYASE"/>
    <property type="match status" value="1"/>
</dbReference>
<keyword evidence="3 4" id="KW-0456">Lyase</keyword>
<dbReference type="RefSeq" id="WP_124234762.1">
    <property type="nucleotide sequence ID" value="NZ_RHHM01000021.1"/>
</dbReference>
<dbReference type="UniPathway" id="UPA00232"/>
<dbReference type="AlphaFoldDB" id="A0A3N6RU59"/>
<feature type="binding site" evidence="4">
    <location>
        <position position="78"/>
    </location>
    <ligand>
        <name>substrate</name>
    </ligand>
</feature>
<dbReference type="PANTHER" id="PTHR38683">
    <property type="entry name" value="CHORISMATE PYRUVATE-LYASE"/>
    <property type="match status" value="1"/>
</dbReference>